<evidence type="ECO:0000256" key="4">
    <source>
        <dbReference type="ARBA" id="ARBA00022989"/>
    </source>
</evidence>
<proteinExistence type="inferred from homology"/>
<keyword evidence="3" id="KW-0812">Transmembrane</keyword>
<accession>A0A1C2G1P6</accession>
<dbReference type="RefSeq" id="WP_065970464.1">
    <property type="nucleotide sequence ID" value="NZ_CP080624.1"/>
</dbReference>
<evidence type="ECO:0000256" key="6">
    <source>
        <dbReference type="RuleBase" id="RU004057"/>
    </source>
</evidence>
<dbReference type="PANTHER" id="PTHR30625:SF11">
    <property type="entry name" value="MOTA_TOLQ_EXBB PROTON CHANNEL DOMAIN-CONTAINING PROTEIN"/>
    <property type="match status" value="1"/>
</dbReference>
<evidence type="ECO:0000256" key="1">
    <source>
        <dbReference type="ARBA" id="ARBA00004651"/>
    </source>
</evidence>
<keyword evidence="6" id="KW-0653">Protein transport</keyword>
<keyword evidence="8" id="KW-1185">Reference proteome</keyword>
<dbReference type="OrthoDB" id="4045at2"/>
<reference evidence="7 8" key="1">
    <citation type="submission" date="2018-02" db="EMBL/GenBank/DDBJ databases">
        <title>Insights into the biology of acidophilic members of the Acidiferrobacteraceae family derived from comparative genomic analyses.</title>
        <authorList>
            <person name="Issotta F."/>
            <person name="Thyssen C."/>
            <person name="Mena C."/>
            <person name="Moya A."/>
            <person name="Bellenberg S."/>
            <person name="Sproer C."/>
            <person name="Covarrubias P.C."/>
            <person name="Sand W."/>
            <person name="Quatrini R."/>
            <person name="Vera M."/>
        </authorList>
    </citation>
    <scope>NUCLEOTIDE SEQUENCE [LARGE SCALE GENOMIC DNA]</scope>
    <source>
        <strain evidence="8">m-1</strain>
    </source>
</reference>
<dbReference type="GO" id="GO:0017038">
    <property type="term" value="P:protein import"/>
    <property type="evidence" value="ECO:0007669"/>
    <property type="project" value="TreeGrafter"/>
</dbReference>
<evidence type="ECO:0000313" key="7">
    <source>
        <dbReference type="EMBL" id="RCN57177.1"/>
    </source>
</evidence>
<dbReference type="EMBL" id="PSYR01000002">
    <property type="protein sequence ID" value="RCN57177.1"/>
    <property type="molecule type" value="Genomic_DNA"/>
</dbReference>
<dbReference type="GO" id="GO:0005886">
    <property type="term" value="C:plasma membrane"/>
    <property type="evidence" value="ECO:0007669"/>
    <property type="project" value="UniProtKB-SubCell"/>
</dbReference>
<dbReference type="AlphaFoldDB" id="A0A1C2G1P6"/>
<evidence type="ECO:0000256" key="2">
    <source>
        <dbReference type="ARBA" id="ARBA00022475"/>
    </source>
</evidence>
<keyword evidence="5" id="KW-0472">Membrane</keyword>
<organism evidence="7 8">
    <name type="scientific">Acidiferrobacter thiooxydans</name>
    <dbReference type="NCBI Taxonomy" id="163359"/>
    <lineage>
        <taxon>Bacteria</taxon>
        <taxon>Pseudomonadati</taxon>
        <taxon>Pseudomonadota</taxon>
        <taxon>Gammaproteobacteria</taxon>
        <taxon>Acidiferrobacterales</taxon>
        <taxon>Acidiferrobacteraceae</taxon>
        <taxon>Acidiferrobacter</taxon>
    </lineage>
</organism>
<comment type="subcellular location">
    <subcellularLocation>
        <location evidence="1">Cell membrane</location>
        <topology evidence="1">Multi-pass membrane protein</topology>
    </subcellularLocation>
    <subcellularLocation>
        <location evidence="6">Membrane</location>
        <topology evidence="6">Multi-pass membrane protein</topology>
    </subcellularLocation>
</comment>
<evidence type="ECO:0000256" key="3">
    <source>
        <dbReference type="ARBA" id="ARBA00022692"/>
    </source>
</evidence>
<evidence type="ECO:0000313" key="8">
    <source>
        <dbReference type="Proteomes" id="UP000253250"/>
    </source>
</evidence>
<dbReference type="InterPro" id="IPR002898">
    <property type="entry name" value="MotA_ExbB_proton_chnl"/>
</dbReference>
<dbReference type="InterPro" id="IPR050790">
    <property type="entry name" value="ExbB/TolQ_transport"/>
</dbReference>
<sequence>MLELIKAGGFVMWPLLLCSVLAMAIIGERLVALRRARVAPPGAAATAREWIKRGDITPEQLRTLEEGSALGQVLAVGLVNRRHSRAVVREAIEDAGRHVASELDRYLDALGTIAAIAPFLGLLGTVLGMIRMFSGLGEAGVGNPAVLATGIAQALTTTATGLGIAIPSLIFYRYLRSRVNTLLADMEREAVRLVEILKGEREAG</sequence>
<dbReference type="STRING" id="163359.A9R16_11960"/>
<keyword evidence="2" id="KW-1003">Cell membrane</keyword>
<evidence type="ECO:0000256" key="5">
    <source>
        <dbReference type="ARBA" id="ARBA00023136"/>
    </source>
</evidence>
<comment type="similarity">
    <text evidence="6">Belongs to the exbB/tolQ family.</text>
</comment>
<dbReference type="Pfam" id="PF01618">
    <property type="entry name" value="MotA_ExbB"/>
    <property type="match status" value="1"/>
</dbReference>
<name>A0A1C2G1P6_9GAMM</name>
<dbReference type="PANTHER" id="PTHR30625">
    <property type="entry name" value="PROTEIN TOLQ"/>
    <property type="match status" value="1"/>
</dbReference>
<dbReference type="Proteomes" id="UP000253250">
    <property type="component" value="Unassembled WGS sequence"/>
</dbReference>
<gene>
    <name evidence="7" type="ORF">C4900_10415</name>
</gene>
<keyword evidence="6" id="KW-0813">Transport</keyword>
<comment type="caution">
    <text evidence="7">The sequence shown here is derived from an EMBL/GenBank/DDBJ whole genome shotgun (WGS) entry which is preliminary data.</text>
</comment>
<protein>
    <submittedName>
        <fullName evidence="7">MotA/TolQ/ExbB proton channel family protein</fullName>
    </submittedName>
</protein>
<keyword evidence="4" id="KW-1133">Transmembrane helix</keyword>